<dbReference type="CDD" id="cd01166">
    <property type="entry name" value="KdgK"/>
    <property type="match status" value="1"/>
</dbReference>
<accession>A0ABT0ZJP6</accession>
<evidence type="ECO:0000256" key="3">
    <source>
        <dbReference type="ARBA" id="ARBA00022741"/>
    </source>
</evidence>
<comment type="caution">
    <text evidence="7">The sequence shown here is derived from an EMBL/GenBank/DDBJ whole genome shotgun (WGS) entry which is preliminary data.</text>
</comment>
<dbReference type="InterPro" id="IPR029056">
    <property type="entry name" value="Ribokinase-like"/>
</dbReference>
<keyword evidence="2" id="KW-0808">Transferase</keyword>
<evidence type="ECO:0000256" key="4">
    <source>
        <dbReference type="ARBA" id="ARBA00022777"/>
    </source>
</evidence>
<evidence type="ECO:0000259" key="6">
    <source>
        <dbReference type="Pfam" id="PF00294"/>
    </source>
</evidence>
<dbReference type="Gene3D" id="3.40.1190.20">
    <property type="match status" value="1"/>
</dbReference>
<keyword evidence="5" id="KW-0067">ATP-binding</keyword>
<reference evidence="7 8" key="1">
    <citation type="submission" date="2022-05" db="EMBL/GenBank/DDBJ databases">
        <title>Streptomyces sp. nov. RY43-2 isolated from soil of a peat swamp forest.</title>
        <authorList>
            <person name="Kanchanasin P."/>
            <person name="Tanasupawat S."/>
            <person name="Phongsopitanun W."/>
        </authorList>
    </citation>
    <scope>NUCLEOTIDE SEQUENCE [LARGE SCALE GENOMIC DNA]</scope>
    <source>
        <strain evidence="7 8">RY43-2</strain>
    </source>
</reference>
<sequence>MNVRPRPRVLTLGETMGLVRAGETGPLRAGASARITIGGAETNVAIGLSRLGIGALWLGRVGDDAIGEAVLAALRAEGVELAAEVDGERPTGLMVKESRVPGASRVSYYRSGSAASAMSPELLRPELFEGVELLHLTGITPALSRTSADLVHEAAVTAREHGVRVSLDVNYRSTLWSVDEAREGLQRLLPLVDVLFGGHGELFLLCDRTDRHHVADDSALLASLADAGSREVVLKRGDAGAASHRDGAYEEAAAFPVEPVDTVGAGDAFVAGYLAAVLESRSPVERLRQANACGALACLNTGDWEGTPTRRDLSAFLDGADPVVR</sequence>
<dbReference type="InterPro" id="IPR050306">
    <property type="entry name" value="PfkB_Carbo_kinase"/>
</dbReference>
<dbReference type="PROSITE" id="PS00584">
    <property type="entry name" value="PFKB_KINASES_2"/>
    <property type="match status" value="1"/>
</dbReference>
<keyword evidence="8" id="KW-1185">Reference proteome</keyword>
<dbReference type="InterPro" id="IPR011611">
    <property type="entry name" value="PfkB_dom"/>
</dbReference>
<protein>
    <submittedName>
        <fullName evidence="7">Sugar kinase</fullName>
    </submittedName>
</protein>
<dbReference type="Proteomes" id="UP001523219">
    <property type="component" value="Unassembled WGS sequence"/>
</dbReference>
<dbReference type="Pfam" id="PF00294">
    <property type="entry name" value="PfkB"/>
    <property type="match status" value="1"/>
</dbReference>
<evidence type="ECO:0000313" key="7">
    <source>
        <dbReference type="EMBL" id="MCN9243752.1"/>
    </source>
</evidence>
<evidence type="ECO:0000256" key="2">
    <source>
        <dbReference type="ARBA" id="ARBA00022679"/>
    </source>
</evidence>
<dbReference type="GO" id="GO:0016301">
    <property type="term" value="F:kinase activity"/>
    <property type="evidence" value="ECO:0007669"/>
    <property type="project" value="UniProtKB-KW"/>
</dbReference>
<feature type="domain" description="Carbohydrate kinase PfkB" evidence="6">
    <location>
        <begin position="9"/>
        <end position="309"/>
    </location>
</feature>
<evidence type="ECO:0000256" key="5">
    <source>
        <dbReference type="ARBA" id="ARBA00022840"/>
    </source>
</evidence>
<dbReference type="PANTHER" id="PTHR43085:SF1">
    <property type="entry name" value="PSEUDOURIDINE KINASE-RELATED"/>
    <property type="match status" value="1"/>
</dbReference>
<proteinExistence type="inferred from homology"/>
<keyword evidence="3" id="KW-0547">Nucleotide-binding</keyword>
<dbReference type="EMBL" id="JAMWMR010000025">
    <property type="protein sequence ID" value="MCN9243752.1"/>
    <property type="molecule type" value="Genomic_DNA"/>
</dbReference>
<gene>
    <name evidence="7" type="ORF">NGF19_23715</name>
</gene>
<evidence type="ECO:0000313" key="8">
    <source>
        <dbReference type="Proteomes" id="UP001523219"/>
    </source>
</evidence>
<dbReference type="InterPro" id="IPR002173">
    <property type="entry name" value="Carboh/pur_kinase_PfkB_CS"/>
</dbReference>
<comment type="similarity">
    <text evidence="1">Belongs to the carbohydrate kinase PfkB family.</text>
</comment>
<keyword evidence="4 7" id="KW-0418">Kinase</keyword>
<dbReference type="SUPFAM" id="SSF53613">
    <property type="entry name" value="Ribokinase-like"/>
    <property type="match status" value="1"/>
</dbReference>
<dbReference type="PANTHER" id="PTHR43085">
    <property type="entry name" value="HEXOKINASE FAMILY MEMBER"/>
    <property type="match status" value="1"/>
</dbReference>
<name>A0ABT0ZJP6_9ACTN</name>
<evidence type="ECO:0000256" key="1">
    <source>
        <dbReference type="ARBA" id="ARBA00010688"/>
    </source>
</evidence>
<dbReference type="RefSeq" id="WP_252427304.1">
    <property type="nucleotide sequence ID" value="NZ_JAMWMR010000025.1"/>
</dbReference>
<organism evidence="7 8">
    <name type="scientific">Streptomyces macrolidinus</name>
    <dbReference type="NCBI Taxonomy" id="2952607"/>
    <lineage>
        <taxon>Bacteria</taxon>
        <taxon>Bacillati</taxon>
        <taxon>Actinomycetota</taxon>
        <taxon>Actinomycetes</taxon>
        <taxon>Kitasatosporales</taxon>
        <taxon>Streptomycetaceae</taxon>
        <taxon>Streptomyces</taxon>
    </lineage>
</organism>